<name>A0A6J6I2V7_9ZZZZ</name>
<proteinExistence type="predicted"/>
<reference evidence="2" key="1">
    <citation type="submission" date="2020-05" db="EMBL/GenBank/DDBJ databases">
        <authorList>
            <person name="Chiriac C."/>
            <person name="Salcher M."/>
            <person name="Ghai R."/>
            <person name="Kavagutti S V."/>
        </authorList>
    </citation>
    <scope>NUCLEOTIDE SEQUENCE</scope>
</reference>
<gene>
    <name evidence="2" type="ORF">UFOPK1835_01766</name>
</gene>
<dbReference type="Pfam" id="PF12705">
    <property type="entry name" value="PDDEXK_1"/>
    <property type="match status" value="1"/>
</dbReference>
<dbReference type="InterPro" id="IPR038726">
    <property type="entry name" value="PDDEXK_AddAB-type"/>
</dbReference>
<sequence length="336" mass="36518">MRLSHRVRTIVSVSSDESSLNPPLLNPAQQEVLDLLGSAPDERPVFDPNLRDSLIDELEESLADLAPELDPADPLFISKHALSTVHGCEARHVAERDKAFEWSAPLARGSVAHKAIELSVHWRGRPDPLEMVDEALARLAQGTDGLGDWLVTCSEAERAEVRALANERVATFLECFPPLKASWVPVTEGRLRAELLGGRIILAGRTDLSLGRSEGNTARKVVIDLKTGGFSSAHLDDLRFYALIETLRLGVPPRLTASYYLDAGRAQPEAVTEGVLRSAVKRTADGARKLHELAVGTRAPIARPSRSCRWCPALADCGAGRAFLGEDSSVDVFDND</sequence>
<evidence type="ECO:0000313" key="2">
    <source>
        <dbReference type="EMBL" id="CAB4620742.1"/>
    </source>
</evidence>
<feature type="domain" description="PD-(D/E)XK endonuclease-like" evidence="1">
    <location>
        <begin position="78"/>
        <end position="317"/>
    </location>
</feature>
<dbReference type="AlphaFoldDB" id="A0A6J6I2V7"/>
<protein>
    <submittedName>
        <fullName evidence="2">Unannotated protein</fullName>
    </submittedName>
</protein>
<organism evidence="2">
    <name type="scientific">freshwater metagenome</name>
    <dbReference type="NCBI Taxonomy" id="449393"/>
    <lineage>
        <taxon>unclassified sequences</taxon>
        <taxon>metagenomes</taxon>
        <taxon>ecological metagenomes</taxon>
    </lineage>
</organism>
<dbReference type="InterPro" id="IPR011604">
    <property type="entry name" value="PDDEXK-like_dom_sf"/>
</dbReference>
<accession>A0A6J6I2V7</accession>
<dbReference type="EMBL" id="CAEZUP010000099">
    <property type="protein sequence ID" value="CAB4620742.1"/>
    <property type="molecule type" value="Genomic_DNA"/>
</dbReference>
<dbReference type="Gene3D" id="3.90.320.10">
    <property type="match status" value="1"/>
</dbReference>
<evidence type="ECO:0000259" key="1">
    <source>
        <dbReference type="Pfam" id="PF12705"/>
    </source>
</evidence>